<dbReference type="Proteomes" id="UP000027734">
    <property type="component" value="Unassembled WGS sequence"/>
</dbReference>
<name>A0A073IEI2_9RHOB</name>
<dbReference type="PANTHER" id="PTHR30327">
    <property type="entry name" value="UNCHARACTERIZED PROTEIN YQGE"/>
    <property type="match status" value="1"/>
</dbReference>
<comment type="caution">
    <text evidence="3">The sequence shown here is derived from an EMBL/GenBank/DDBJ whole genome shotgun (WGS) entry which is preliminary data.</text>
</comment>
<dbReference type="RefSeq" id="WP_025059650.1">
    <property type="nucleotide sequence ID" value="NZ_JASF01000005.1"/>
</dbReference>
<evidence type="ECO:0000313" key="3">
    <source>
        <dbReference type="EMBL" id="KEJ88768.1"/>
    </source>
</evidence>
<dbReference type="PANTHER" id="PTHR30327:SF1">
    <property type="entry name" value="UPF0301 PROTEIN YQGE"/>
    <property type="match status" value="1"/>
</dbReference>
<accession>A0A073IEI2</accession>
<evidence type="ECO:0000313" key="4">
    <source>
        <dbReference type="Proteomes" id="UP000027734"/>
    </source>
</evidence>
<dbReference type="HAMAP" id="MF_00758">
    <property type="entry name" value="UPF0301"/>
    <property type="match status" value="1"/>
</dbReference>
<evidence type="ECO:0000256" key="1">
    <source>
        <dbReference type="ARBA" id="ARBA00009600"/>
    </source>
</evidence>
<dbReference type="SUPFAM" id="SSF143456">
    <property type="entry name" value="VC0467-like"/>
    <property type="match status" value="1"/>
</dbReference>
<dbReference type="Pfam" id="PF02622">
    <property type="entry name" value="DUF179"/>
    <property type="match status" value="1"/>
</dbReference>
<reference evidence="3 4" key="1">
    <citation type="submission" date="2014-01" db="EMBL/GenBank/DDBJ databases">
        <title>Sulfitobacter donghicola JCM 14565 Genome Sequencing.</title>
        <authorList>
            <person name="Lai Q."/>
            <person name="Hong Z."/>
        </authorList>
    </citation>
    <scope>NUCLEOTIDE SEQUENCE [LARGE SCALE GENOMIC DNA]</scope>
    <source>
        <strain evidence="3 4">JCM 14565</strain>
    </source>
</reference>
<dbReference type="EMBL" id="JAMC01000005">
    <property type="protein sequence ID" value="KEJ88768.1"/>
    <property type="molecule type" value="Genomic_DNA"/>
</dbReference>
<dbReference type="InterPro" id="IPR003774">
    <property type="entry name" value="AlgH-like"/>
</dbReference>
<comment type="similarity">
    <text evidence="1 2">Belongs to the UPF0301 (AlgH) family.</text>
</comment>
<evidence type="ECO:0000256" key="2">
    <source>
        <dbReference type="HAMAP-Rule" id="MF_00758"/>
    </source>
</evidence>
<proteinExistence type="inferred from homology"/>
<gene>
    <name evidence="3" type="ORF">DSW25_14060</name>
</gene>
<keyword evidence="4" id="KW-1185">Reference proteome</keyword>
<protein>
    <recommendedName>
        <fullName evidence="2">UPF0301 protein DSW25_14060</fullName>
    </recommendedName>
</protein>
<dbReference type="OrthoDB" id="9807486at2"/>
<organism evidence="3 4">
    <name type="scientific">Sulfitobacter donghicola DSW-25 = KCTC 12864 = JCM 14565</name>
    <dbReference type="NCBI Taxonomy" id="1300350"/>
    <lineage>
        <taxon>Bacteria</taxon>
        <taxon>Pseudomonadati</taxon>
        <taxon>Pseudomonadota</taxon>
        <taxon>Alphaproteobacteria</taxon>
        <taxon>Rhodobacterales</taxon>
        <taxon>Roseobacteraceae</taxon>
        <taxon>Sulfitobacter</taxon>
    </lineage>
</organism>
<dbReference type="STRING" id="1300350.Z948_2288"/>
<dbReference type="eggNOG" id="COG1678">
    <property type="taxonomic scope" value="Bacteria"/>
</dbReference>
<dbReference type="AlphaFoldDB" id="A0A073IEI2"/>
<sequence>MDLTGQVLIAMPGMSDPRFVRSVVFICAHSDEGAMGLIVNKPAKDVTLKEVLSRLDVMADDRAEDALVYIGGPVETERGFVLHRDAHRLNEDTLPIGEGFVLTATQDILVDVAQGVGPEVFVFTLGYAGWAAGQLESEILQNAWLTAPATPELIFETVGVAMWETALRSIGINPITLSGAAGRA</sequence>
<dbReference type="Gene3D" id="3.40.1740.10">
    <property type="entry name" value="VC0467-like"/>
    <property type="match status" value="1"/>
</dbReference>
<dbReference type="NCBIfam" id="NF001266">
    <property type="entry name" value="PRK00228.1-1"/>
    <property type="match status" value="1"/>
</dbReference>
<dbReference type="GO" id="GO:0005829">
    <property type="term" value="C:cytosol"/>
    <property type="evidence" value="ECO:0007669"/>
    <property type="project" value="TreeGrafter"/>
</dbReference>